<dbReference type="InterPro" id="IPR019596">
    <property type="entry name" value="Phage_Mu_GpM_tail_tub"/>
</dbReference>
<evidence type="ECO:0000313" key="2">
    <source>
        <dbReference type="EMBL" id="VVE73224.1"/>
    </source>
</evidence>
<reference evidence="1 3" key="1">
    <citation type="submission" date="2018-06" db="EMBL/GenBank/DDBJ databases">
        <authorList>
            <consortium name="Pathogen Informatics"/>
            <person name="Doyle S."/>
        </authorList>
    </citation>
    <scope>NUCLEOTIDE SEQUENCE [LARGE SCALE GENOMIC DNA]</scope>
    <source>
        <strain evidence="1 3">NCTC13160</strain>
    </source>
</reference>
<dbReference type="RefSeq" id="WP_038619967.1">
    <property type="nucleotide sequence ID" value="NZ_CABPSO010000024.1"/>
</dbReference>
<name>A0A378YV94_9BURK</name>
<dbReference type="Proteomes" id="UP000361468">
    <property type="component" value="Unassembled WGS sequence"/>
</dbReference>
<keyword evidence="4" id="KW-1185">Reference proteome</keyword>
<gene>
    <name evidence="1" type="ORF">NCTC13160_03758</name>
    <name evidence="2" type="ORF">PPN31119_04533</name>
</gene>
<protein>
    <submittedName>
        <fullName evidence="2">Phage tail protein</fullName>
    </submittedName>
    <submittedName>
        <fullName evidence="1">Phage tail tube protein</fullName>
    </submittedName>
</protein>
<dbReference type="EMBL" id="UGSG01000001">
    <property type="protein sequence ID" value="SUA80467.1"/>
    <property type="molecule type" value="Genomic_DNA"/>
</dbReference>
<dbReference type="Proteomes" id="UP000254573">
    <property type="component" value="Unassembled WGS sequence"/>
</dbReference>
<dbReference type="OrthoDB" id="8688567at2"/>
<dbReference type="KEGG" id="ppnm:LV28_19030"/>
<reference evidence="2 4" key="2">
    <citation type="submission" date="2019-08" db="EMBL/GenBank/DDBJ databases">
        <authorList>
            <person name="Peeters C."/>
        </authorList>
    </citation>
    <scope>NUCLEOTIDE SEQUENCE [LARGE SCALE GENOMIC DNA]</scope>
    <source>
        <strain evidence="2 4">LMG 31119</strain>
    </source>
</reference>
<accession>A0A378YV94</accession>
<dbReference type="Pfam" id="PF10618">
    <property type="entry name" value="Tail_tube"/>
    <property type="match status" value="1"/>
</dbReference>
<sequence length="115" mass="12211">MGQKTAGTCYVKADGVALTVTGGCEAPITEKTRETIVPGFFSEKDRVPYVKVDAVHTPGFPLDKLAKGENMTVTCEFNNGKTYVLSGAYLVGEPASAGDDGKISLEFNGVKGEWM</sequence>
<dbReference type="AlphaFoldDB" id="A0A378YV94"/>
<evidence type="ECO:0000313" key="1">
    <source>
        <dbReference type="EMBL" id="SUA80467.1"/>
    </source>
</evidence>
<dbReference type="EMBL" id="CABPSO010000024">
    <property type="protein sequence ID" value="VVE73224.1"/>
    <property type="molecule type" value="Genomic_DNA"/>
</dbReference>
<proteinExistence type="predicted"/>
<evidence type="ECO:0000313" key="3">
    <source>
        <dbReference type="Proteomes" id="UP000254573"/>
    </source>
</evidence>
<evidence type="ECO:0000313" key="4">
    <source>
        <dbReference type="Proteomes" id="UP000361468"/>
    </source>
</evidence>
<organism evidence="1 3">
    <name type="scientific">Pandoraea pnomenusa</name>
    <dbReference type="NCBI Taxonomy" id="93220"/>
    <lineage>
        <taxon>Bacteria</taxon>
        <taxon>Pseudomonadati</taxon>
        <taxon>Pseudomonadota</taxon>
        <taxon>Betaproteobacteria</taxon>
        <taxon>Burkholderiales</taxon>
        <taxon>Burkholderiaceae</taxon>
        <taxon>Pandoraea</taxon>
    </lineage>
</organism>